<evidence type="ECO:0000313" key="5">
    <source>
        <dbReference type="EMBL" id="KAK2573143.1"/>
    </source>
</evidence>
<dbReference type="GO" id="GO:0051028">
    <property type="term" value="P:mRNA transport"/>
    <property type="evidence" value="ECO:0007669"/>
    <property type="project" value="TreeGrafter"/>
</dbReference>
<name>A0AAD9R5C5_ACRCE</name>
<sequence>MDIIPKEIGKYRRSRLKGDERLRSSRYTHADRESSSRRPKKNPRTFDSCENDRRHKRAIISEDQFIPLIPSAASDPKENSAESKGFQSSRNPWTENRKTPLENSTQHKENQPIDLSLEFPPLGVSSFSATPEVSKDWGSLVEEEEEREASLQKKEMTNPRSKRKLQLSEFQKENTPKNKTFIVDEHRLQKRQKQIDFGKNTLAYGRYIDAVKRSFQSFRSDVRMEEDSNCDANDADDDMSTSTQCSIDDPFHGFDIDECLMNDGLPL</sequence>
<dbReference type="InterPro" id="IPR026502">
    <property type="entry name" value="SLBP1/SLBP2"/>
</dbReference>
<dbReference type="GO" id="GO:0003729">
    <property type="term" value="F:mRNA binding"/>
    <property type="evidence" value="ECO:0007669"/>
    <property type="project" value="InterPro"/>
</dbReference>
<feature type="region of interest" description="Disordered" evidence="3">
    <location>
        <begin position="1"/>
        <end position="112"/>
    </location>
</feature>
<organism evidence="5 6">
    <name type="scientific">Acropora cervicornis</name>
    <name type="common">Staghorn coral</name>
    <dbReference type="NCBI Taxonomy" id="6130"/>
    <lineage>
        <taxon>Eukaryota</taxon>
        <taxon>Metazoa</taxon>
        <taxon>Cnidaria</taxon>
        <taxon>Anthozoa</taxon>
        <taxon>Hexacorallia</taxon>
        <taxon>Scleractinia</taxon>
        <taxon>Astrocoeniina</taxon>
        <taxon>Acroporidae</taxon>
        <taxon>Acropora</taxon>
    </lineage>
</organism>
<dbReference type="Proteomes" id="UP001249851">
    <property type="component" value="Unassembled WGS sequence"/>
</dbReference>
<evidence type="ECO:0000256" key="1">
    <source>
        <dbReference type="ARBA" id="ARBA00006151"/>
    </source>
</evidence>
<dbReference type="InterPro" id="IPR029344">
    <property type="entry name" value="SLBP_RNA_bind"/>
</dbReference>
<evidence type="ECO:0000259" key="4">
    <source>
        <dbReference type="Pfam" id="PF15247"/>
    </source>
</evidence>
<feature type="compositionally biased region" description="Polar residues" evidence="3">
    <location>
        <begin position="85"/>
        <end position="94"/>
    </location>
</feature>
<reference evidence="5" key="2">
    <citation type="journal article" date="2023" name="Science">
        <title>Genomic signatures of disease resistance in endangered staghorn corals.</title>
        <authorList>
            <person name="Vollmer S.V."/>
            <person name="Selwyn J.D."/>
            <person name="Despard B.A."/>
            <person name="Roesel C.L."/>
        </authorList>
    </citation>
    <scope>NUCLEOTIDE SEQUENCE</scope>
    <source>
        <strain evidence="5">K2</strain>
    </source>
</reference>
<feature type="compositionally biased region" description="Basic and acidic residues" evidence="3">
    <location>
        <begin position="95"/>
        <end position="111"/>
    </location>
</feature>
<evidence type="ECO:0000256" key="2">
    <source>
        <dbReference type="ARBA" id="ARBA00022884"/>
    </source>
</evidence>
<dbReference type="GO" id="GO:0071207">
    <property type="term" value="F:histone pre-mRNA stem-loop binding"/>
    <property type="evidence" value="ECO:0007669"/>
    <property type="project" value="TreeGrafter"/>
</dbReference>
<dbReference type="Gene3D" id="1.10.8.1120">
    <property type="entry name" value="Histone RNA hairpin-binding protein RNA-binding domain"/>
    <property type="match status" value="1"/>
</dbReference>
<dbReference type="InterPro" id="IPR038294">
    <property type="entry name" value="SLBP_RNA_bind_sf"/>
</dbReference>
<feature type="compositionally biased region" description="Basic and acidic residues" evidence="3">
    <location>
        <begin position="148"/>
        <end position="157"/>
    </location>
</feature>
<keyword evidence="6" id="KW-1185">Reference proteome</keyword>
<feature type="region of interest" description="Disordered" evidence="3">
    <location>
        <begin position="144"/>
        <end position="163"/>
    </location>
</feature>
<proteinExistence type="inferred from homology"/>
<reference evidence="5" key="1">
    <citation type="journal article" date="2023" name="G3 (Bethesda)">
        <title>Whole genome assembly and annotation of the endangered Caribbean coral Acropora cervicornis.</title>
        <authorList>
            <person name="Selwyn J.D."/>
            <person name="Vollmer S.V."/>
        </authorList>
    </citation>
    <scope>NUCLEOTIDE SEQUENCE</scope>
    <source>
        <strain evidence="5">K2</strain>
    </source>
</reference>
<gene>
    <name evidence="5" type="ORF">P5673_002187</name>
</gene>
<dbReference type="GO" id="GO:0006398">
    <property type="term" value="P:mRNA 3'-end processing by stem-loop binding and cleavage"/>
    <property type="evidence" value="ECO:0007669"/>
    <property type="project" value="TreeGrafter"/>
</dbReference>
<dbReference type="GO" id="GO:0005737">
    <property type="term" value="C:cytoplasm"/>
    <property type="evidence" value="ECO:0007669"/>
    <property type="project" value="TreeGrafter"/>
</dbReference>
<evidence type="ECO:0000256" key="3">
    <source>
        <dbReference type="SAM" id="MobiDB-lite"/>
    </source>
</evidence>
<evidence type="ECO:0000313" key="6">
    <source>
        <dbReference type="Proteomes" id="UP001249851"/>
    </source>
</evidence>
<protein>
    <submittedName>
        <fullName evidence="5">Histone RNA hairpin-binding protein</fullName>
    </submittedName>
</protein>
<comment type="similarity">
    <text evidence="1">Belongs to the SLBP family.</text>
</comment>
<dbReference type="Pfam" id="PF15247">
    <property type="entry name" value="SLBP_RNA_bind"/>
    <property type="match status" value="1"/>
</dbReference>
<dbReference type="PANTHER" id="PTHR17408:SF0">
    <property type="entry name" value="HISTONE RNA HAIRPIN-BINDING PROTEIN"/>
    <property type="match status" value="1"/>
</dbReference>
<dbReference type="AlphaFoldDB" id="A0AAD9R5C5"/>
<dbReference type="EMBL" id="JARQWQ010000003">
    <property type="protein sequence ID" value="KAK2573143.1"/>
    <property type="molecule type" value="Genomic_DNA"/>
</dbReference>
<feature type="domain" description="Histone RNA hairpin-binding protein RNA-binding" evidence="4">
    <location>
        <begin position="184"/>
        <end position="216"/>
    </location>
</feature>
<feature type="compositionally biased region" description="Basic and acidic residues" evidence="3">
    <location>
        <begin position="1"/>
        <end position="36"/>
    </location>
</feature>
<accession>A0AAD9R5C5</accession>
<dbReference type="GO" id="GO:0071204">
    <property type="term" value="C:histone pre-mRNA 3'end processing complex"/>
    <property type="evidence" value="ECO:0007669"/>
    <property type="project" value="TreeGrafter"/>
</dbReference>
<keyword evidence="2" id="KW-0694">RNA-binding</keyword>
<dbReference type="PANTHER" id="PTHR17408">
    <property type="entry name" value="HISTONE RNA HAIRPIN-BINDING PROTEIN"/>
    <property type="match status" value="1"/>
</dbReference>
<comment type="caution">
    <text evidence="5">The sequence shown here is derived from an EMBL/GenBank/DDBJ whole genome shotgun (WGS) entry which is preliminary data.</text>
</comment>